<dbReference type="AlphaFoldDB" id="A0A7J0D3A0"/>
<evidence type="ECO:0000313" key="2">
    <source>
        <dbReference type="EMBL" id="GFN08557.1"/>
    </source>
</evidence>
<feature type="region of interest" description="Disordered" evidence="1">
    <location>
        <begin position="1"/>
        <end position="127"/>
    </location>
</feature>
<dbReference type="Proteomes" id="UP000498740">
    <property type="component" value="Unassembled WGS sequence"/>
</dbReference>
<feature type="compositionally biased region" description="Low complexity" evidence="1">
    <location>
        <begin position="87"/>
        <end position="106"/>
    </location>
</feature>
<organism evidence="2 3">
    <name type="scientific">Streptomyces microflavus</name>
    <name type="common">Streptomyces lipmanii</name>
    <dbReference type="NCBI Taxonomy" id="1919"/>
    <lineage>
        <taxon>Bacteria</taxon>
        <taxon>Bacillati</taxon>
        <taxon>Actinomycetota</taxon>
        <taxon>Actinomycetes</taxon>
        <taxon>Kitasatosporales</taxon>
        <taxon>Streptomycetaceae</taxon>
        <taxon>Streptomyces</taxon>
    </lineage>
</organism>
<accession>A0A7J0D3A0</accession>
<protein>
    <submittedName>
        <fullName evidence="2">Uncharacterized protein</fullName>
    </submittedName>
</protein>
<evidence type="ECO:0000256" key="1">
    <source>
        <dbReference type="SAM" id="MobiDB-lite"/>
    </source>
</evidence>
<name>A0A7J0D3A0_STRMI</name>
<comment type="caution">
    <text evidence="2">The sequence shown here is derived from an EMBL/GenBank/DDBJ whole genome shotgun (WGS) entry which is preliminary data.</text>
</comment>
<feature type="compositionally biased region" description="Basic and acidic residues" evidence="1">
    <location>
        <begin position="23"/>
        <end position="41"/>
    </location>
</feature>
<feature type="compositionally biased region" description="Gly residues" evidence="1">
    <location>
        <begin position="13"/>
        <end position="22"/>
    </location>
</feature>
<gene>
    <name evidence="2" type="ORF">Smic_71130</name>
</gene>
<dbReference type="EMBL" id="BLWD01000001">
    <property type="protein sequence ID" value="GFN08557.1"/>
    <property type="molecule type" value="Genomic_DNA"/>
</dbReference>
<evidence type="ECO:0000313" key="3">
    <source>
        <dbReference type="Proteomes" id="UP000498740"/>
    </source>
</evidence>
<sequence>MDLKTQLIDGVGTVVGGPPDGGRPGERGDGREGHGGGERHGCGRHRQHDGRRVGRAAVARGSEPPVRGVAMTTGSMVRPGTGVSVRTGAGASTVTGTAAAAEVVTEQQKSRDSRANTQPSEVGTRERHRCRSVRALTLVMARHRSSCMKIQRIWVTDSAG</sequence>
<reference evidence="2 3" key="1">
    <citation type="submission" date="2020-05" db="EMBL/GenBank/DDBJ databases">
        <title>Whole genome shotgun sequence of Streptomyces microflavus NBRC 13062.</title>
        <authorList>
            <person name="Komaki H."/>
            <person name="Tamura T."/>
        </authorList>
    </citation>
    <scope>NUCLEOTIDE SEQUENCE [LARGE SCALE GENOMIC DNA]</scope>
    <source>
        <strain evidence="2 3">NBRC 13062</strain>
    </source>
</reference>
<proteinExistence type="predicted"/>